<protein>
    <submittedName>
        <fullName evidence="8">Family 43 glycosylhydrolase</fullName>
    </submittedName>
</protein>
<evidence type="ECO:0000256" key="6">
    <source>
        <dbReference type="RuleBase" id="RU361187"/>
    </source>
</evidence>
<feature type="site" description="Important for catalytic activity, responsible for pKa modulation of the active site Glu and correct orientation of both the proton donor and substrate" evidence="5">
    <location>
        <position position="178"/>
    </location>
</feature>
<gene>
    <name evidence="8" type="ORF">ABN611_34670</name>
</gene>
<dbReference type="Gene3D" id="2.115.10.20">
    <property type="entry name" value="Glycosyl hydrolase domain, family 43"/>
    <property type="match status" value="1"/>
</dbReference>
<name>A0AAU7TAC0_9ACTN</name>
<evidence type="ECO:0000256" key="7">
    <source>
        <dbReference type="SAM" id="SignalP"/>
    </source>
</evidence>
<accession>A0AAU7TAC0</accession>
<dbReference type="Pfam" id="PF04616">
    <property type="entry name" value="Glyco_hydro_43"/>
    <property type="match status" value="1"/>
</dbReference>
<evidence type="ECO:0000256" key="4">
    <source>
        <dbReference type="ARBA" id="ARBA00023295"/>
    </source>
</evidence>
<keyword evidence="3 6" id="KW-0378">Hydrolase</keyword>
<keyword evidence="7" id="KW-0732">Signal</keyword>
<sequence>MTRSRKASLLAMALALALTVAGAVGPLGAPGGPTAAQASTGSSTFSLADPSTVQAKDGTYVTYGTTVGSGAGPRCGAQTGVTLYVPFLNHGSGDTVGMSHCAAGDALPSGPGSWAVDNGAIWAPGVVEFNGTFYMYYTATKAGTGQKCIGLATSGGAKSPFTNRGIWACPSGGRWAIDANPFVANGKLYVTYRDDAITSYPETGISIVQVGSDGFALWNTRRDALKSTDLVWDTINDSGSTHVIENPSIFVGGAGHYYLLFSGNNWNSARYSTGIADCGTSPIPSSRCTLLKDGANQPYFGYTGSGGLGPYRGLPGNHTGPGAMAAFYTEGNRRCVVWAWYDTATGKRHPIIGELKLDSSGFYVE</sequence>
<keyword evidence="4 6" id="KW-0326">Glycosidase</keyword>
<dbReference type="PANTHER" id="PTHR43301">
    <property type="entry name" value="ARABINAN ENDO-1,5-ALPHA-L-ARABINOSIDASE"/>
    <property type="match status" value="1"/>
</dbReference>
<dbReference type="PANTHER" id="PTHR43301:SF3">
    <property type="entry name" value="ARABINAN ENDO-1,5-ALPHA-L-ARABINOSIDASE A-RELATED"/>
    <property type="match status" value="1"/>
</dbReference>
<feature type="signal peptide" evidence="7">
    <location>
        <begin position="1"/>
        <end position="23"/>
    </location>
</feature>
<dbReference type="InterPro" id="IPR006710">
    <property type="entry name" value="Glyco_hydro_43"/>
</dbReference>
<dbReference type="EMBL" id="CP158165">
    <property type="protein sequence ID" value="XBV23695.1"/>
    <property type="molecule type" value="Genomic_DNA"/>
</dbReference>
<dbReference type="InterPro" id="IPR023296">
    <property type="entry name" value="Glyco_hydro_beta-prop_sf"/>
</dbReference>
<dbReference type="SUPFAM" id="SSF75005">
    <property type="entry name" value="Arabinanase/levansucrase/invertase"/>
    <property type="match status" value="1"/>
</dbReference>
<evidence type="ECO:0000256" key="5">
    <source>
        <dbReference type="PIRSR" id="PIRSR606710-2"/>
    </source>
</evidence>
<organism evidence="8">
    <name type="scientific">Kribbella sp. HUAS MG21</name>
    <dbReference type="NCBI Taxonomy" id="3160966"/>
    <lineage>
        <taxon>Bacteria</taxon>
        <taxon>Bacillati</taxon>
        <taxon>Actinomycetota</taxon>
        <taxon>Actinomycetes</taxon>
        <taxon>Propionibacteriales</taxon>
        <taxon>Kribbellaceae</taxon>
        <taxon>Kribbella</taxon>
    </lineage>
</organism>
<evidence type="ECO:0000256" key="1">
    <source>
        <dbReference type="ARBA" id="ARBA00004834"/>
    </source>
</evidence>
<proteinExistence type="inferred from homology"/>
<feature type="chain" id="PRO_5043459372" evidence="7">
    <location>
        <begin position="24"/>
        <end position="365"/>
    </location>
</feature>
<dbReference type="GO" id="GO:0005975">
    <property type="term" value="P:carbohydrate metabolic process"/>
    <property type="evidence" value="ECO:0007669"/>
    <property type="project" value="InterPro"/>
</dbReference>
<reference evidence="8" key="1">
    <citation type="submission" date="2024-06" db="EMBL/GenBank/DDBJ databases">
        <title>Kribbella sp. strain HUAS MG21 genome sequences.</title>
        <authorList>
            <person name="Mo P."/>
        </authorList>
    </citation>
    <scope>NUCLEOTIDE SEQUENCE</scope>
    <source>
        <strain evidence="8">HUAS MG21</strain>
    </source>
</reference>
<dbReference type="GO" id="GO:0004553">
    <property type="term" value="F:hydrolase activity, hydrolyzing O-glycosyl compounds"/>
    <property type="evidence" value="ECO:0007669"/>
    <property type="project" value="InterPro"/>
</dbReference>
<dbReference type="RefSeq" id="WP_350276526.1">
    <property type="nucleotide sequence ID" value="NZ_CP158165.1"/>
</dbReference>
<comment type="similarity">
    <text evidence="2 6">Belongs to the glycosyl hydrolase 43 family.</text>
</comment>
<evidence type="ECO:0000256" key="3">
    <source>
        <dbReference type="ARBA" id="ARBA00022801"/>
    </source>
</evidence>
<evidence type="ECO:0000313" key="8">
    <source>
        <dbReference type="EMBL" id="XBV23695.1"/>
    </source>
</evidence>
<comment type="pathway">
    <text evidence="1">Glycan metabolism; L-arabinan degradation.</text>
</comment>
<dbReference type="InterPro" id="IPR050727">
    <property type="entry name" value="GH43_arabinanases"/>
</dbReference>
<evidence type="ECO:0000256" key="2">
    <source>
        <dbReference type="ARBA" id="ARBA00009865"/>
    </source>
</evidence>
<dbReference type="AlphaFoldDB" id="A0AAU7TAC0"/>